<evidence type="ECO:0000313" key="2">
    <source>
        <dbReference type="EMBL" id="ERI76010.1"/>
    </source>
</evidence>
<keyword evidence="1" id="KW-1133">Transmembrane helix</keyword>
<name>A0ABC9TW68_CLOSY</name>
<comment type="caution">
    <text evidence="2">The sequence shown here is derived from an EMBL/GenBank/DDBJ whole genome shotgun (WGS) entry which is preliminary data.</text>
</comment>
<organism evidence="2 3">
    <name type="scientific">[Clostridium] symbiosum ATCC 14940</name>
    <dbReference type="NCBI Taxonomy" id="411472"/>
    <lineage>
        <taxon>Bacteria</taxon>
        <taxon>Bacillati</taxon>
        <taxon>Bacillota</taxon>
        <taxon>Clostridia</taxon>
        <taxon>Lachnospirales</taxon>
        <taxon>Lachnospiraceae</taxon>
        <taxon>Otoolea</taxon>
    </lineage>
</organism>
<evidence type="ECO:0000313" key="3">
    <source>
        <dbReference type="Proteomes" id="UP000016491"/>
    </source>
</evidence>
<keyword evidence="1" id="KW-0812">Transmembrane</keyword>
<gene>
    <name evidence="2" type="ORF">CLOSYM_02869</name>
</gene>
<dbReference type="EMBL" id="AWSU01000224">
    <property type="protein sequence ID" value="ERI76010.1"/>
    <property type="molecule type" value="Genomic_DNA"/>
</dbReference>
<proteinExistence type="predicted"/>
<reference evidence="2 3" key="1">
    <citation type="submission" date="2013-07" db="EMBL/GenBank/DDBJ databases">
        <authorList>
            <person name="Weinstock G."/>
            <person name="Sodergren E."/>
            <person name="Wylie T."/>
            <person name="Fulton L."/>
            <person name="Fulton R."/>
            <person name="Fronick C."/>
            <person name="O'Laughlin M."/>
            <person name="Godfrey J."/>
            <person name="Miner T."/>
            <person name="Herter B."/>
            <person name="Appelbaum E."/>
            <person name="Cordes M."/>
            <person name="Lek S."/>
            <person name="Wollam A."/>
            <person name="Pepin K.H."/>
            <person name="Palsikar V.B."/>
            <person name="Mitreva M."/>
            <person name="Wilson R.K."/>
        </authorList>
    </citation>
    <scope>NUCLEOTIDE SEQUENCE [LARGE SCALE GENOMIC DNA]</scope>
    <source>
        <strain evidence="2 3">ATCC 14940</strain>
    </source>
</reference>
<dbReference type="Proteomes" id="UP000016491">
    <property type="component" value="Unassembled WGS sequence"/>
</dbReference>
<protein>
    <submittedName>
        <fullName evidence="2">Uncharacterized protein</fullName>
    </submittedName>
</protein>
<evidence type="ECO:0000256" key="1">
    <source>
        <dbReference type="SAM" id="Phobius"/>
    </source>
</evidence>
<keyword evidence="1" id="KW-0472">Membrane</keyword>
<sequence>MPSTINTNRVGTPMRPEILLLKIHMKITMDVINSDSVSVIISAPVSLFLLFYNNMPEKSQ</sequence>
<accession>A0ABC9TW68</accession>
<feature type="transmembrane region" description="Helical" evidence="1">
    <location>
        <begin position="31"/>
        <end position="52"/>
    </location>
</feature>
<dbReference type="AlphaFoldDB" id="A0ABC9TW68"/>